<evidence type="ECO:0000256" key="13">
    <source>
        <dbReference type="SAM" id="SignalP"/>
    </source>
</evidence>
<dbReference type="Pfam" id="PF05730">
    <property type="entry name" value="CFEM"/>
    <property type="match status" value="1"/>
</dbReference>
<dbReference type="PROSITE" id="PS52012">
    <property type="entry name" value="CFEM"/>
    <property type="match status" value="1"/>
</dbReference>
<evidence type="ECO:0000256" key="6">
    <source>
        <dbReference type="ARBA" id="ARBA00022622"/>
    </source>
</evidence>
<dbReference type="Pfam" id="PF05199">
    <property type="entry name" value="GMC_oxred_C"/>
    <property type="match status" value="1"/>
</dbReference>
<feature type="disulfide bond" evidence="10">
    <location>
        <begin position="43"/>
        <end position="74"/>
    </location>
</feature>
<dbReference type="Pfam" id="PF20684">
    <property type="entry name" value="Fung_rhodopsin"/>
    <property type="match status" value="1"/>
</dbReference>
<evidence type="ECO:0000256" key="4">
    <source>
        <dbReference type="ARBA" id="ARBA00010790"/>
    </source>
</evidence>
<dbReference type="PROSITE" id="PS00624">
    <property type="entry name" value="GMC_OXRED_2"/>
    <property type="match status" value="1"/>
</dbReference>
<dbReference type="GO" id="GO:0046872">
    <property type="term" value="F:metal ion binding"/>
    <property type="evidence" value="ECO:0007669"/>
    <property type="project" value="UniProtKB-UniRule"/>
</dbReference>
<feature type="transmembrane region" description="Helical" evidence="12">
    <location>
        <begin position="266"/>
        <end position="288"/>
    </location>
</feature>
<keyword evidence="12" id="KW-0472">Membrane</keyword>
<evidence type="ECO:0000256" key="7">
    <source>
        <dbReference type="ARBA" id="ARBA00022729"/>
    </source>
</evidence>
<keyword evidence="16" id="KW-1185">Reference proteome</keyword>
<keyword evidence="7 13" id="KW-0732">Signal</keyword>
<evidence type="ECO:0000313" key="16">
    <source>
        <dbReference type="Proteomes" id="UP000813444"/>
    </source>
</evidence>
<dbReference type="SMART" id="SM00747">
    <property type="entry name" value="CFEM"/>
    <property type="match status" value="1"/>
</dbReference>
<dbReference type="GO" id="GO:0016614">
    <property type="term" value="F:oxidoreductase activity, acting on CH-OH group of donors"/>
    <property type="evidence" value="ECO:0007669"/>
    <property type="project" value="InterPro"/>
</dbReference>
<dbReference type="InterPro" id="IPR008427">
    <property type="entry name" value="Extracellular_membr_CFEM_dom"/>
</dbReference>
<feature type="binding site" description="axial binding residue" evidence="10">
    <location>
        <position position="57"/>
    </location>
    <ligand>
        <name>heme</name>
        <dbReference type="ChEBI" id="CHEBI:30413"/>
    </ligand>
    <ligandPart>
        <name>Fe</name>
        <dbReference type="ChEBI" id="CHEBI:18248"/>
    </ligandPart>
</feature>
<keyword evidence="10" id="KW-0479">Metal-binding</keyword>
<accession>A0A8K0WND8</accession>
<feature type="region of interest" description="Disordered" evidence="11">
    <location>
        <begin position="376"/>
        <end position="395"/>
    </location>
</feature>
<feature type="transmembrane region" description="Helical" evidence="12">
    <location>
        <begin position="300"/>
        <end position="320"/>
    </location>
</feature>
<dbReference type="Proteomes" id="UP000813444">
    <property type="component" value="Unassembled WGS sequence"/>
</dbReference>
<keyword evidence="8 10" id="KW-1015">Disulfide bond</keyword>
<evidence type="ECO:0000256" key="1">
    <source>
        <dbReference type="ARBA" id="ARBA00004589"/>
    </source>
</evidence>
<dbReference type="SUPFAM" id="SSF51905">
    <property type="entry name" value="FAD/NAD(P)-binding domain"/>
    <property type="match status" value="1"/>
</dbReference>
<evidence type="ECO:0000256" key="11">
    <source>
        <dbReference type="SAM" id="MobiDB-lite"/>
    </source>
</evidence>
<gene>
    <name evidence="15" type="ORF">B0I35DRAFT_453673</name>
</gene>
<organism evidence="15 16">
    <name type="scientific">Stachybotrys elegans</name>
    <dbReference type="NCBI Taxonomy" id="80388"/>
    <lineage>
        <taxon>Eukaryota</taxon>
        <taxon>Fungi</taxon>
        <taxon>Dikarya</taxon>
        <taxon>Ascomycota</taxon>
        <taxon>Pezizomycotina</taxon>
        <taxon>Sordariomycetes</taxon>
        <taxon>Hypocreomycetidae</taxon>
        <taxon>Hypocreales</taxon>
        <taxon>Stachybotryaceae</taxon>
        <taxon>Stachybotrys</taxon>
    </lineage>
</organism>
<dbReference type="InterPro" id="IPR036188">
    <property type="entry name" value="FAD/NAD-bd_sf"/>
</dbReference>
<dbReference type="GO" id="GO:0005576">
    <property type="term" value="C:extracellular region"/>
    <property type="evidence" value="ECO:0007669"/>
    <property type="project" value="UniProtKB-SubCell"/>
</dbReference>
<keyword evidence="12" id="KW-0812">Transmembrane</keyword>
<evidence type="ECO:0000256" key="5">
    <source>
        <dbReference type="ARBA" id="ARBA00022525"/>
    </source>
</evidence>
<dbReference type="PANTHER" id="PTHR11552">
    <property type="entry name" value="GLUCOSE-METHANOL-CHOLINE GMC OXIDOREDUCTASE"/>
    <property type="match status" value="1"/>
</dbReference>
<protein>
    <recommendedName>
        <fullName evidence="14">CFEM domain-containing protein</fullName>
    </recommendedName>
</protein>
<dbReference type="OrthoDB" id="269227at2759"/>
<keyword evidence="6" id="KW-0336">GPI-anchor</keyword>
<feature type="domain" description="CFEM" evidence="14">
    <location>
        <begin position="11"/>
        <end position="120"/>
    </location>
</feature>
<feature type="disulfide bond" evidence="10">
    <location>
        <begin position="62"/>
        <end position="95"/>
    </location>
</feature>
<dbReference type="InterPro" id="IPR007867">
    <property type="entry name" value="GMC_OxRtase_C"/>
</dbReference>
<comment type="similarity">
    <text evidence="4">Belongs to the GMC oxidoreductase family.</text>
</comment>
<dbReference type="InterPro" id="IPR012132">
    <property type="entry name" value="GMC_OxRdtase"/>
</dbReference>
<dbReference type="AlphaFoldDB" id="A0A8K0WND8"/>
<dbReference type="GO" id="GO:0098552">
    <property type="term" value="C:side of membrane"/>
    <property type="evidence" value="ECO:0007669"/>
    <property type="project" value="UniProtKB-KW"/>
</dbReference>
<proteinExistence type="inferred from homology"/>
<evidence type="ECO:0000256" key="2">
    <source>
        <dbReference type="ARBA" id="ARBA00004613"/>
    </source>
</evidence>
<keyword evidence="10" id="KW-0408">Iron</keyword>
<evidence type="ECO:0000256" key="8">
    <source>
        <dbReference type="ARBA" id="ARBA00023157"/>
    </source>
</evidence>
<keyword evidence="6" id="KW-0325">Glycoprotein</keyword>
<comment type="subcellular location">
    <subcellularLocation>
        <location evidence="1">Membrane</location>
        <topology evidence="1">Lipid-anchor</topology>
        <topology evidence="1">GPI-anchor</topology>
    </subcellularLocation>
    <subcellularLocation>
        <location evidence="2">Secreted</location>
    </subcellularLocation>
</comment>
<keyword evidence="10" id="KW-0349">Heme</keyword>
<feature type="transmembrane region" description="Helical" evidence="12">
    <location>
        <begin position="219"/>
        <end position="246"/>
    </location>
</feature>
<dbReference type="InterPro" id="IPR049326">
    <property type="entry name" value="Rhodopsin_dom_fungi"/>
</dbReference>
<feature type="disulfide bond" evidence="10">
    <location>
        <begin position="39"/>
        <end position="79"/>
    </location>
</feature>
<evidence type="ECO:0000256" key="9">
    <source>
        <dbReference type="ARBA" id="ARBA00023288"/>
    </source>
</evidence>
<name>A0A8K0WND8_9HYPO</name>
<dbReference type="Pfam" id="PF13450">
    <property type="entry name" value="NAD_binding_8"/>
    <property type="match status" value="1"/>
</dbReference>
<evidence type="ECO:0000256" key="12">
    <source>
        <dbReference type="SAM" id="Phobius"/>
    </source>
</evidence>
<dbReference type="Gene3D" id="3.30.560.10">
    <property type="entry name" value="Glucose Oxidase, domain 3"/>
    <property type="match status" value="1"/>
</dbReference>
<comment type="caution">
    <text evidence="15">The sequence shown here is derived from an EMBL/GenBank/DDBJ whole genome shotgun (WGS) entry which is preliminary data.</text>
</comment>
<feature type="signal peptide" evidence="13">
    <location>
        <begin position="1"/>
        <end position="23"/>
    </location>
</feature>
<keyword evidence="9" id="KW-0449">Lipoprotein</keyword>
<dbReference type="GO" id="GO:0050660">
    <property type="term" value="F:flavin adenine dinucleotide binding"/>
    <property type="evidence" value="ECO:0007669"/>
    <property type="project" value="InterPro"/>
</dbReference>
<keyword evidence="5" id="KW-0964">Secreted</keyword>
<dbReference type="EMBL" id="JAGPNK010000014">
    <property type="protein sequence ID" value="KAH7309176.1"/>
    <property type="molecule type" value="Genomic_DNA"/>
</dbReference>
<dbReference type="Pfam" id="PF00732">
    <property type="entry name" value="GMC_oxred_N"/>
    <property type="match status" value="1"/>
</dbReference>
<keyword evidence="12" id="KW-1133">Transmembrane helix</keyword>
<feature type="compositionally biased region" description="Polar residues" evidence="11">
    <location>
        <begin position="376"/>
        <end position="389"/>
    </location>
</feature>
<dbReference type="InterPro" id="IPR000172">
    <property type="entry name" value="GMC_OxRdtase_N"/>
</dbReference>
<evidence type="ECO:0000313" key="15">
    <source>
        <dbReference type="EMBL" id="KAH7309176.1"/>
    </source>
</evidence>
<evidence type="ECO:0000256" key="10">
    <source>
        <dbReference type="PROSITE-ProRule" id="PRU01356"/>
    </source>
</evidence>
<evidence type="ECO:0000259" key="14">
    <source>
        <dbReference type="PROSITE" id="PS52012"/>
    </source>
</evidence>
<dbReference type="Gene3D" id="3.50.50.60">
    <property type="entry name" value="FAD/NAD(P)-binding domain"/>
    <property type="match status" value="1"/>
</dbReference>
<comment type="similarity">
    <text evidence="3">Belongs to the RBT5 family.</text>
</comment>
<evidence type="ECO:0000256" key="3">
    <source>
        <dbReference type="ARBA" id="ARBA00010031"/>
    </source>
</evidence>
<dbReference type="SUPFAM" id="SSF54373">
    <property type="entry name" value="FAD-linked reductases, C-terminal domain"/>
    <property type="match status" value="1"/>
</dbReference>
<feature type="disulfide bond" evidence="10">
    <location>
        <begin position="53"/>
        <end position="60"/>
    </location>
</feature>
<sequence>MMLATVLLGALSILSGLASATTAEELAAVARATSMYPECALGCLREEVPKSECGLTDLNCLCTNEPLIAGIEHCVLAACSIYEGLQTKNVSSTMCGAPIRDKHTTPLVIAITMGTLATLSFVMRLCTSLGRSGGRPLGIDDLIAGTALLCAAPPTLLAIPFRDNGLGKDIWTLELPKIKNVLMFYYISSIFYIASITLVKISLLCFILRVFPSERFRRVCYGCMALVAAYGISFCTATALQCWPASHAWDQVDSSKVGKCNNIHLQAWMAAIFNIILDVILLILPLPSLWALQMGVKKKLMIMVMFSLGIFVTIVSVVRLHSLIQFANSINITWDYVEPGYWSLVEMDVSIICACLPYCRHLLISFGASFLKSTQQDSRGYNSKGSTARRTTEGVAPEPNSTYEYIIVGSGAGGSPLAARLALAGHSVLLIDAGEDHGTDRQVQIPAMHPFTSEYNPISWSYFVERHNDEKQALRDTKYTYQTPGGDYWQTIQFTGEEPPAGSVKKGVLYPRTGALGGCTVHNALLMLKATNKDWDDIALLTGDNSWASSNMNNYFKKLERNEYLQGTINWGSHGRDGWLPTRLTPSILIAQDLKVVSLLAAAATATGKGLLTSLLGTVTGILQVLTLDVNTDASNRDTADLIYQMPLSMNSDYVRTGPRDFVLQVATAKNSDGSKKYKLDIVLNTLVTKINFDQSGAVPRAVGVDYIHGKSLYRADARASSGSDGVVESGSVTASREVIVSGGTFNTPQILKLSGVGPAEELKAHGIPVVKDLPGVGGNLQDRYEIGVVGETTEQFALLNGCTFLQGNDACYNKWSKNKGDLKGTYTTNGVAWGYLKHSSVAGHDHDLWLGGSTAYFNGYFPGYSKHATQGGNHWTWLTLKAHTRNRAGTVNLTSTDPRDTPRIRFNNFAEGGDEDLTALVEGMQYSIEAFDKLVPLDGSFKRVWPPTNISTPDQLRQFARDEAWGHHASCTAPIGADNDPLAVLDSQFRVRGIDGLRVVDASAFPRIPGLFIALPTYMLSEKAADVIIKGAAAA</sequence>
<reference evidence="15" key="1">
    <citation type="journal article" date="2021" name="Nat. Commun.">
        <title>Genetic determinants of endophytism in the Arabidopsis root mycobiome.</title>
        <authorList>
            <person name="Mesny F."/>
            <person name="Miyauchi S."/>
            <person name="Thiergart T."/>
            <person name="Pickel B."/>
            <person name="Atanasova L."/>
            <person name="Karlsson M."/>
            <person name="Huettel B."/>
            <person name="Barry K.W."/>
            <person name="Haridas S."/>
            <person name="Chen C."/>
            <person name="Bauer D."/>
            <person name="Andreopoulos W."/>
            <person name="Pangilinan J."/>
            <person name="LaButti K."/>
            <person name="Riley R."/>
            <person name="Lipzen A."/>
            <person name="Clum A."/>
            <person name="Drula E."/>
            <person name="Henrissat B."/>
            <person name="Kohler A."/>
            <person name="Grigoriev I.V."/>
            <person name="Martin F.M."/>
            <person name="Hacquard S."/>
        </authorList>
    </citation>
    <scope>NUCLEOTIDE SEQUENCE</scope>
    <source>
        <strain evidence="15">MPI-CAGE-CH-0235</strain>
    </source>
</reference>
<feature type="chain" id="PRO_5035442873" description="CFEM domain-containing protein" evidence="13">
    <location>
        <begin position="24"/>
        <end position="1036"/>
    </location>
</feature>
<dbReference type="PANTHER" id="PTHR11552:SF213">
    <property type="entry name" value="DEHYDROGENASE, PUTATIVE-RELATED"/>
    <property type="match status" value="1"/>
</dbReference>
<feature type="transmembrane region" description="Helical" evidence="12">
    <location>
        <begin position="181"/>
        <end position="207"/>
    </location>
</feature>